<dbReference type="SUPFAM" id="SSF48208">
    <property type="entry name" value="Six-hairpin glycosidases"/>
    <property type="match status" value="1"/>
</dbReference>
<reference evidence="2 3" key="1">
    <citation type="submission" date="2017-06" db="EMBL/GenBank/DDBJ databases">
        <title>Draft genome sequence of a variant of Elsinoe murrayae.</title>
        <authorList>
            <person name="Cheng Q."/>
        </authorList>
    </citation>
    <scope>NUCLEOTIDE SEQUENCE [LARGE SCALE GENOMIC DNA]</scope>
    <source>
        <strain evidence="2 3">CQ-2017a</strain>
    </source>
</reference>
<comment type="caution">
    <text evidence="2">The sequence shown here is derived from an EMBL/GenBank/DDBJ whole genome shotgun (WGS) entry which is preliminary data.</text>
</comment>
<accession>A0A2K1QVQ4</accession>
<sequence length="373" mass="41318">MHLTSFILLASAVTGHVITERADNPYREKAYKAINKLQSFYNTPSPTPWSPGWWNSAQCLTLIADLRKQDNSAFMKKLTDNYAGVFDTVERDQAKDSNGALDYTAWFDDRLWWTIALIKTYDVTGQQKYIQSARRTFQRVAADTSRAPCGLLYNAYERVGRHSSAITTLLYIEAAALLAKRTPTQQKNYMDKARKQWAEVKNLILVDGYIQGDVLSQQSDGTCTNNYAHLTYQEGVAMAALVAMADVTGNQDLLNTAETIASKVLSGEHGFVVNGVAKEYCDDDFSCGGDVAQFKGILQRGVYTLWKVRPNAANGTIPDYLKFNADSIWNNNRGSGGLLGLNWSGPFKRPDGVDLQLATHSSATMALVYASLV</sequence>
<keyword evidence="1" id="KW-0732">Signal</keyword>
<dbReference type="PANTHER" id="PTHR47791">
    <property type="entry name" value="MEIOTICALLY UP-REGULATED GENE 191 PROTEIN"/>
    <property type="match status" value="1"/>
</dbReference>
<protein>
    <submittedName>
        <fullName evidence="2">Vigilin 1</fullName>
    </submittedName>
</protein>
<dbReference type="InParanoid" id="A0A2K1QVQ4"/>
<gene>
    <name evidence="2" type="ORF">CAC42_1868</name>
</gene>
<dbReference type="Pfam" id="PF03663">
    <property type="entry name" value="Glyco_hydro_76"/>
    <property type="match status" value="1"/>
</dbReference>
<dbReference type="OrthoDB" id="9984024at2759"/>
<dbReference type="Gene3D" id="1.50.10.20">
    <property type="match status" value="1"/>
</dbReference>
<feature type="signal peptide" evidence="1">
    <location>
        <begin position="1"/>
        <end position="15"/>
    </location>
</feature>
<dbReference type="Proteomes" id="UP000243797">
    <property type="component" value="Unassembled WGS sequence"/>
</dbReference>
<feature type="chain" id="PRO_5014474338" evidence="1">
    <location>
        <begin position="16"/>
        <end position="373"/>
    </location>
</feature>
<keyword evidence="3" id="KW-1185">Reference proteome</keyword>
<evidence type="ECO:0000256" key="1">
    <source>
        <dbReference type="SAM" id="SignalP"/>
    </source>
</evidence>
<dbReference type="InterPro" id="IPR053169">
    <property type="entry name" value="MUG_Protein"/>
</dbReference>
<dbReference type="EMBL" id="NKHZ01000033">
    <property type="protein sequence ID" value="PNS19132.1"/>
    <property type="molecule type" value="Genomic_DNA"/>
</dbReference>
<dbReference type="STRING" id="2082308.A0A2K1QVQ4"/>
<dbReference type="InterPro" id="IPR008928">
    <property type="entry name" value="6-hairpin_glycosidase_sf"/>
</dbReference>
<dbReference type="GO" id="GO:0005975">
    <property type="term" value="P:carbohydrate metabolic process"/>
    <property type="evidence" value="ECO:0007669"/>
    <property type="project" value="InterPro"/>
</dbReference>
<evidence type="ECO:0000313" key="2">
    <source>
        <dbReference type="EMBL" id="PNS19132.1"/>
    </source>
</evidence>
<proteinExistence type="predicted"/>
<dbReference type="InterPro" id="IPR005198">
    <property type="entry name" value="Glyco_hydro_76"/>
</dbReference>
<dbReference type="AlphaFoldDB" id="A0A2K1QVQ4"/>
<organism evidence="2 3">
    <name type="scientific">Sphaceloma murrayae</name>
    <dbReference type="NCBI Taxonomy" id="2082308"/>
    <lineage>
        <taxon>Eukaryota</taxon>
        <taxon>Fungi</taxon>
        <taxon>Dikarya</taxon>
        <taxon>Ascomycota</taxon>
        <taxon>Pezizomycotina</taxon>
        <taxon>Dothideomycetes</taxon>
        <taxon>Dothideomycetidae</taxon>
        <taxon>Myriangiales</taxon>
        <taxon>Elsinoaceae</taxon>
        <taxon>Sphaceloma</taxon>
    </lineage>
</organism>
<name>A0A2K1QVQ4_9PEZI</name>
<dbReference type="PANTHER" id="PTHR47791:SF1">
    <property type="entry name" value="ENDO MANNANASE, GH76 FAMILY (EUROFUNG)"/>
    <property type="match status" value="1"/>
</dbReference>
<evidence type="ECO:0000313" key="3">
    <source>
        <dbReference type="Proteomes" id="UP000243797"/>
    </source>
</evidence>